<dbReference type="KEGG" id="cbb:CLD_2905"/>
<reference evidence="2 3" key="1">
    <citation type="journal article" date="2007" name="PLoS ONE">
        <title>Analysis of the neurotoxin complex genes in Clostridium botulinum A1-A4 and B1 strains: BoNT/A3, /Ba4 and /B1 clusters are located within plasmids.</title>
        <authorList>
            <person name="Smith T.J."/>
            <person name="Hill K.K."/>
            <person name="Foley B.T."/>
            <person name="Detter J.C."/>
            <person name="Munk A.C."/>
            <person name="Bruce D.C."/>
            <person name="Doggett N.A."/>
            <person name="Smith L.A."/>
            <person name="Marks J.D."/>
            <person name="Xie G."/>
            <person name="Brettin T.S."/>
        </authorList>
    </citation>
    <scope>NUCLEOTIDE SEQUENCE [LARGE SCALE GENOMIC DNA]</scope>
    <source>
        <strain evidence="3">Okra / Type B1</strain>
    </source>
</reference>
<dbReference type="EMBL" id="CP000939">
    <property type="protein sequence ID" value="ACA45362.1"/>
    <property type="molecule type" value="Genomic_DNA"/>
</dbReference>
<sequence length="69" mass="8106">MGGGRLKVEKILKTQQPEIHKQLNKNRKQNKKKSRRGKKEENLSFSDVMNHDSYCRGKGGRIKQRIWGK</sequence>
<organism evidence="2 3">
    <name type="scientific">Clostridium botulinum (strain Okra / Type B1)</name>
    <dbReference type="NCBI Taxonomy" id="498213"/>
    <lineage>
        <taxon>Bacteria</taxon>
        <taxon>Bacillati</taxon>
        <taxon>Bacillota</taxon>
        <taxon>Clostridia</taxon>
        <taxon>Eubacteriales</taxon>
        <taxon>Clostridiaceae</taxon>
        <taxon>Clostridium</taxon>
    </lineage>
</organism>
<gene>
    <name evidence="2" type="ordered locus">CLD_2905</name>
</gene>
<feature type="compositionally biased region" description="Basic and acidic residues" evidence="1">
    <location>
        <begin position="1"/>
        <end position="12"/>
    </location>
</feature>
<feature type="region of interest" description="Disordered" evidence="1">
    <location>
        <begin position="1"/>
        <end position="45"/>
    </location>
</feature>
<evidence type="ECO:0000256" key="1">
    <source>
        <dbReference type="SAM" id="MobiDB-lite"/>
    </source>
</evidence>
<dbReference type="HOGENOM" id="CLU_208970_0_0_9"/>
<evidence type="ECO:0000313" key="2">
    <source>
        <dbReference type="EMBL" id="ACA45362.1"/>
    </source>
</evidence>
<accession>B1ILS1</accession>
<proteinExistence type="predicted"/>
<evidence type="ECO:0000313" key="3">
    <source>
        <dbReference type="Proteomes" id="UP000008541"/>
    </source>
</evidence>
<name>B1ILS1_CLOBK</name>
<dbReference type="AlphaFoldDB" id="B1ILS1"/>
<dbReference type="Proteomes" id="UP000008541">
    <property type="component" value="Chromosome"/>
</dbReference>
<feature type="compositionally biased region" description="Basic residues" evidence="1">
    <location>
        <begin position="22"/>
        <end position="37"/>
    </location>
</feature>
<dbReference type="RefSeq" id="WP_003404288.1">
    <property type="nucleotide sequence ID" value="NC_010516.1"/>
</dbReference>
<protein>
    <submittedName>
        <fullName evidence="2">Uncharacterized protein</fullName>
    </submittedName>
</protein>